<reference evidence="8" key="1">
    <citation type="submission" date="2020-04" db="EMBL/GenBank/DDBJ databases">
        <authorList>
            <person name="Zhang T."/>
        </authorList>
    </citation>
    <scope>NUCLEOTIDE SEQUENCE</scope>
    <source>
        <strain evidence="8">HKST-UBA11</strain>
    </source>
</reference>
<reference evidence="8" key="2">
    <citation type="journal article" date="2021" name="Microbiome">
        <title>Successional dynamics and alternative stable states in a saline activated sludge microbial community over 9 years.</title>
        <authorList>
            <person name="Wang Y."/>
            <person name="Ye J."/>
            <person name="Ju F."/>
            <person name="Liu L."/>
            <person name="Boyd J.A."/>
            <person name="Deng Y."/>
            <person name="Parks D.H."/>
            <person name="Jiang X."/>
            <person name="Yin X."/>
            <person name="Woodcroft B.J."/>
            <person name="Tyson G.W."/>
            <person name="Hugenholtz P."/>
            <person name="Polz M.F."/>
            <person name="Zhang T."/>
        </authorList>
    </citation>
    <scope>NUCLEOTIDE SEQUENCE</scope>
    <source>
        <strain evidence="8">HKST-UBA11</strain>
    </source>
</reference>
<keyword evidence="3" id="KW-0133">Cell shape</keyword>
<dbReference type="GO" id="GO:0009252">
    <property type="term" value="P:peptidoglycan biosynthetic process"/>
    <property type="evidence" value="ECO:0007669"/>
    <property type="project" value="UniProtKB-KW"/>
</dbReference>
<name>A0A955L9R1_9BACT</name>
<dbReference type="GO" id="GO:0071555">
    <property type="term" value="P:cell wall organization"/>
    <property type="evidence" value="ECO:0007669"/>
    <property type="project" value="UniProtKB-KW"/>
</dbReference>
<evidence type="ECO:0000313" key="8">
    <source>
        <dbReference type="EMBL" id="MCA9386121.1"/>
    </source>
</evidence>
<dbReference type="SUPFAM" id="SSF55729">
    <property type="entry name" value="Acyl-CoA N-acyltransferases (Nat)"/>
    <property type="match status" value="1"/>
</dbReference>
<evidence type="ECO:0000256" key="1">
    <source>
        <dbReference type="ARBA" id="ARBA00009943"/>
    </source>
</evidence>
<dbReference type="InterPro" id="IPR050644">
    <property type="entry name" value="PG_Glycine_Bridge_Synth"/>
</dbReference>
<dbReference type="InterPro" id="IPR016181">
    <property type="entry name" value="Acyl_CoA_acyltransferase"/>
</dbReference>
<feature type="non-terminal residue" evidence="8">
    <location>
        <position position="1"/>
    </location>
</feature>
<keyword evidence="2" id="KW-0808">Transferase</keyword>
<sequence length="190" mass="22624">KKNTRYNIGYAERKGEEVKTYSLEDENIDEKLSEFYDLLEEMQERSSGYPIRSKKYFKKLFKEFKGTDSIVLFEVSYKGDVIAMNISEFTDVWASSFYAGSNRLHRKVKAPYQLRWQSIKEAKERGCKVYDFWGIIPDSKHHKGYSDHKLSFGGDRVDYVGIIRYSIVWKAYLYEMAIKFHQLTTRLVWR</sequence>
<dbReference type="Proteomes" id="UP000754563">
    <property type="component" value="Unassembled WGS sequence"/>
</dbReference>
<organism evidence="8 9">
    <name type="scientific">Candidatus Dojkabacteria bacterium</name>
    <dbReference type="NCBI Taxonomy" id="2099670"/>
    <lineage>
        <taxon>Bacteria</taxon>
        <taxon>Candidatus Dojkabacteria</taxon>
    </lineage>
</organism>
<keyword evidence="6" id="KW-0961">Cell wall biogenesis/degradation</keyword>
<evidence type="ECO:0000256" key="2">
    <source>
        <dbReference type="ARBA" id="ARBA00022679"/>
    </source>
</evidence>
<dbReference type="Pfam" id="PF13480">
    <property type="entry name" value="Acetyltransf_6"/>
    <property type="match status" value="1"/>
</dbReference>
<dbReference type="PANTHER" id="PTHR36174:SF1">
    <property type="entry name" value="LIPID II:GLYCINE GLYCYLTRANSFERASE"/>
    <property type="match status" value="1"/>
</dbReference>
<dbReference type="InterPro" id="IPR003447">
    <property type="entry name" value="FEMABX"/>
</dbReference>
<dbReference type="GO" id="GO:0008360">
    <property type="term" value="P:regulation of cell shape"/>
    <property type="evidence" value="ECO:0007669"/>
    <property type="project" value="UniProtKB-KW"/>
</dbReference>
<evidence type="ECO:0000313" key="9">
    <source>
        <dbReference type="Proteomes" id="UP000754563"/>
    </source>
</evidence>
<dbReference type="Gene3D" id="3.40.630.30">
    <property type="match status" value="1"/>
</dbReference>
<accession>A0A955L9R1</accession>
<dbReference type="InterPro" id="IPR038740">
    <property type="entry name" value="BioF2-like_GNAT_dom"/>
</dbReference>
<keyword evidence="5" id="KW-0012">Acyltransferase</keyword>
<evidence type="ECO:0000256" key="4">
    <source>
        <dbReference type="ARBA" id="ARBA00022984"/>
    </source>
</evidence>
<comment type="caution">
    <text evidence="8">The sequence shown here is derived from an EMBL/GenBank/DDBJ whole genome shotgun (WGS) entry which is preliminary data.</text>
</comment>
<dbReference type="GO" id="GO:0016755">
    <property type="term" value="F:aminoacyltransferase activity"/>
    <property type="evidence" value="ECO:0007669"/>
    <property type="project" value="InterPro"/>
</dbReference>
<dbReference type="EMBL" id="JAGQLH010000082">
    <property type="protein sequence ID" value="MCA9386121.1"/>
    <property type="molecule type" value="Genomic_DNA"/>
</dbReference>
<protein>
    <submittedName>
        <fullName evidence="8">GNAT family N-acetyltransferase</fullName>
    </submittedName>
</protein>
<dbReference type="PROSITE" id="PS51191">
    <property type="entry name" value="FEMABX"/>
    <property type="match status" value="1"/>
</dbReference>
<evidence type="ECO:0000256" key="3">
    <source>
        <dbReference type="ARBA" id="ARBA00022960"/>
    </source>
</evidence>
<keyword evidence="4" id="KW-0573">Peptidoglycan synthesis</keyword>
<feature type="domain" description="BioF2-like acetyltransferase" evidence="7">
    <location>
        <begin position="2"/>
        <end position="134"/>
    </location>
</feature>
<proteinExistence type="inferred from homology"/>
<evidence type="ECO:0000256" key="5">
    <source>
        <dbReference type="ARBA" id="ARBA00023315"/>
    </source>
</evidence>
<comment type="similarity">
    <text evidence="1">Belongs to the FemABX family.</text>
</comment>
<dbReference type="PANTHER" id="PTHR36174">
    <property type="entry name" value="LIPID II:GLYCINE GLYCYLTRANSFERASE"/>
    <property type="match status" value="1"/>
</dbReference>
<dbReference type="AlphaFoldDB" id="A0A955L9R1"/>
<evidence type="ECO:0000259" key="7">
    <source>
        <dbReference type="Pfam" id="PF13480"/>
    </source>
</evidence>
<gene>
    <name evidence="8" type="ORF">KC717_05730</name>
</gene>
<evidence type="ECO:0000256" key="6">
    <source>
        <dbReference type="ARBA" id="ARBA00023316"/>
    </source>
</evidence>